<organism evidence="1 2">
    <name type="scientific">Planktosalinus lacus</name>
    <dbReference type="NCBI Taxonomy" id="1526573"/>
    <lineage>
        <taxon>Bacteria</taxon>
        <taxon>Pseudomonadati</taxon>
        <taxon>Bacteroidota</taxon>
        <taxon>Flavobacteriia</taxon>
        <taxon>Flavobacteriales</taxon>
        <taxon>Flavobacteriaceae</taxon>
        <taxon>Planktosalinus</taxon>
    </lineage>
</organism>
<dbReference type="Pfam" id="PF19458">
    <property type="entry name" value="DUF5995"/>
    <property type="match status" value="1"/>
</dbReference>
<dbReference type="Proteomes" id="UP000652231">
    <property type="component" value="Unassembled WGS sequence"/>
</dbReference>
<dbReference type="RefSeq" id="WP_188442967.1">
    <property type="nucleotide sequence ID" value="NZ_BMGK01000012.1"/>
</dbReference>
<evidence type="ECO:0000313" key="2">
    <source>
        <dbReference type="Proteomes" id="UP000652231"/>
    </source>
</evidence>
<comment type="caution">
    <text evidence="1">The sequence shown here is derived from an EMBL/GenBank/DDBJ whole genome shotgun (WGS) entry which is preliminary data.</text>
</comment>
<dbReference type="AlphaFoldDB" id="A0A8J2VE62"/>
<sequence length="229" mass="27247">MPSNPEVLHQMDAHILNWKSKSDSRHIFLSCYRMMTSNMLDAINKNEFHDSEWIYNLLHRFADYYFDALNCYDCGDKVPKVWQEVHQLTQTKKMRHVQYLLIGVNAHINYDLVLTLVDMLNEEWPKLTENEKIKRFEDHCKVNEIIGETIDKVQDEILAPADPFMGWIDKAFGRLDEYLLSRLITTWRKDVWDNALQIMETKENNNRELIRISIENHVCRRSNLLAFGD</sequence>
<protein>
    <submittedName>
        <fullName evidence="1">Uncharacterized protein</fullName>
    </submittedName>
</protein>
<dbReference type="EMBL" id="BMGK01000012">
    <property type="protein sequence ID" value="GGE00112.1"/>
    <property type="molecule type" value="Genomic_DNA"/>
</dbReference>
<reference evidence="1" key="2">
    <citation type="submission" date="2020-09" db="EMBL/GenBank/DDBJ databases">
        <authorList>
            <person name="Sun Q."/>
            <person name="Zhou Y."/>
        </authorList>
    </citation>
    <scope>NUCLEOTIDE SEQUENCE</scope>
    <source>
        <strain evidence="1">CGMCC 1.12924</strain>
    </source>
</reference>
<proteinExistence type="predicted"/>
<keyword evidence="2" id="KW-1185">Reference proteome</keyword>
<reference evidence="1" key="1">
    <citation type="journal article" date="2014" name="Int. J. Syst. Evol. Microbiol.">
        <title>Complete genome sequence of Corynebacterium casei LMG S-19264T (=DSM 44701T), isolated from a smear-ripened cheese.</title>
        <authorList>
            <consortium name="US DOE Joint Genome Institute (JGI-PGF)"/>
            <person name="Walter F."/>
            <person name="Albersmeier A."/>
            <person name="Kalinowski J."/>
            <person name="Ruckert C."/>
        </authorList>
    </citation>
    <scope>NUCLEOTIDE SEQUENCE</scope>
    <source>
        <strain evidence="1">CGMCC 1.12924</strain>
    </source>
</reference>
<accession>A0A8J2VE62</accession>
<dbReference type="InterPro" id="IPR046037">
    <property type="entry name" value="DUF5995"/>
</dbReference>
<gene>
    <name evidence="1" type="ORF">GCM10011312_24510</name>
</gene>
<evidence type="ECO:0000313" key="1">
    <source>
        <dbReference type="EMBL" id="GGE00112.1"/>
    </source>
</evidence>
<name>A0A8J2VE62_9FLAO</name>